<proteinExistence type="predicted"/>
<keyword evidence="3" id="KW-1185">Reference proteome</keyword>
<dbReference type="AlphaFoldDB" id="A0A0H2R5N9"/>
<organism evidence="2 3">
    <name type="scientific">Schizopora paradoxa</name>
    <dbReference type="NCBI Taxonomy" id="27342"/>
    <lineage>
        <taxon>Eukaryota</taxon>
        <taxon>Fungi</taxon>
        <taxon>Dikarya</taxon>
        <taxon>Basidiomycota</taxon>
        <taxon>Agaricomycotina</taxon>
        <taxon>Agaricomycetes</taxon>
        <taxon>Hymenochaetales</taxon>
        <taxon>Schizoporaceae</taxon>
        <taxon>Schizopora</taxon>
    </lineage>
</organism>
<gene>
    <name evidence="2" type="ORF">SCHPADRAFT_896763</name>
</gene>
<protein>
    <submittedName>
        <fullName evidence="2">Uncharacterized protein</fullName>
    </submittedName>
</protein>
<feature type="region of interest" description="Disordered" evidence="1">
    <location>
        <begin position="1"/>
        <end position="21"/>
    </location>
</feature>
<dbReference type="InParanoid" id="A0A0H2R5N9"/>
<name>A0A0H2R5N9_9AGAM</name>
<accession>A0A0H2R5N9</accession>
<dbReference type="EMBL" id="KQ086431">
    <property type="protein sequence ID" value="KLO04793.1"/>
    <property type="molecule type" value="Genomic_DNA"/>
</dbReference>
<evidence type="ECO:0000256" key="1">
    <source>
        <dbReference type="SAM" id="MobiDB-lite"/>
    </source>
</evidence>
<sequence length="459" mass="53617">MLKKSRRSQTNGSDTQPSLTDILEQTSNFRARDFAECLHPSKYEKDADEYKDAVESFFVVKTEVQTTGVFEQIFDHVESPNLALLNYELDMHYKAHKNLEAASEYLSEENMQSRNISSTELATNDLEQTYRDICMAVAEFELNASTLRTNSSAMILSKELITQSAADIFIVLRDFRPQKRPDVAKHAEKRMAEWARTRKGEWVREDAWNAVKKPFDGGFRHKSRWEARMRKITNWEFAVKREKAWKAGPQFIAHDKRWTVPDEWCNVGTIYGDIHSPEDKKQVHTNAKKQLRELGVIDTGTYYPTLKFSGDALQFNKVDLWGGGWLKRAEAEYEWMENDQIAYPGDWTEDWLRMHLWWNDVREWTERWRWRNDVIKEFEKTCAKLFLELGKIDGSASALEFSVVQTTHNDERYHLLVNYSNNMKIALFAGDEDQFLLNCNRAWVLVGDILHSKGVKQGV</sequence>
<evidence type="ECO:0000313" key="2">
    <source>
        <dbReference type="EMBL" id="KLO04793.1"/>
    </source>
</evidence>
<feature type="compositionally biased region" description="Polar residues" evidence="1">
    <location>
        <begin position="8"/>
        <end position="21"/>
    </location>
</feature>
<reference evidence="2 3" key="1">
    <citation type="submission" date="2015-04" db="EMBL/GenBank/DDBJ databases">
        <title>Complete genome sequence of Schizopora paradoxa KUC8140, a cosmopolitan wood degrader in East Asia.</title>
        <authorList>
            <consortium name="DOE Joint Genome Institute"/>
            <person name="Min B."/>
            <person name="Park H."/>
            <person name="Jang Y."/>
            <person name="Kim J.-J."/>
            <person name="Kim K.H."/>
            <person name="Pangilinan J."/>
            <person name="Lipzen A."/>
            <person name="Riley R."/>
            <person name="Grigoriev I.V."/>
            <person name="Spatafora J.W."/>
            <person name="Choi I.-G."/>
        </authorList>
    </citation>
    <scope>NUCLEOTIDE SEQUENCE [LARGE SCALE GENOMIC DNA]</scope>
    <source>
        <strain evidence="2 3">KUC8140</strain>
    </source>
</reference>
<evidence type="ECO:0000313" key="3">
    <source>
        <dbReference type="Proteomes" id="UP000053477"/>
    </source>
</evidence>
<dbReference type="Proteomes" id="UP000053477">
    <property type="component" value="Unassembled WGS sequence"/>
</dbReference>